<dbReference type="Proteomes" id="UP001050691">
    <property type="component" value="Unassembled WGS sequence"/>
</dbReference>
<evidence type="ECO:0000313" key="5">
    <source>
        <dbReference type="Proteomes" id="UP001050691"/>
    </source>
</evidence>
<name>A0AAV5ACE7_9AGAM</name>
<keyword evidence="1 3" id="KW-0732">Signal</keyword>
<evidence type="ECO:0000313" key="4">
    <source>
        <dbReference type="EMBL" id="GJJ12015.1"/>
    </source>
</evidence>
<dbReference type="AlphaFoldDB" id="A0AAV5ACE7"/>
<comment type="caution">
    <text evidence="4">The sequence shown here is derived from an EMBL/GenBank/DDBJ whole genome shotgun (WGS) entry which is preliminary data.</text>
</comment>
<accession>A0AAV5ACE7</accession>
<feature type="compositionally biased region" description="Basic residues" evidence="2">
    <location>
        <begin position="276"/>
        <end position="286"/>
    </location>
</feature>
<feature type="chain" id="PRO_5043652244" evidence="3">
    <location>
        <begin position="21"/>
        <end position="492"/>
    </location>
</feature>
<dbReference type="EMBL" id="BPWL01000007">
    <property type="protein sequence ID" value="GJJ12015.1"/>
    <property type="molecule type" value="Genomic_DNA"/>
</dbReference>
<evidence type="ECO:0000256" key="3">
    <source>
        <dbReference type="SAM" id="SignalP"/>
    </source>
</evidence>
<organism evidence="4 5">
    <name type="scientific">Clathrus columnatus</name>
    <dbReference type="NCBI Taxonomy" id="1419009"/>
    <lineage>
        <taxon>Eukaryota</taxon>
        <taxon>Fungi</taxon>
        <taxon>Dikarya</taxon>
        <taxon>Basidiomycota</taxon>
        <taxon>Agaricomycotina</taxon>
        <taxon>Agaricomycetes</taxon>
        <taxon>Phallomycetidae</taxon>
        <taxon>Phallales</taxon>
        <taxon>Clathraceae</taxon>
        <taxon>Clathrus</taxon>
    </lineage>
</organism>
<keyword evidence="5" id="KW-1185">Reference proteome</keyword>
<evidence type="ECO:0000256" key="2">
    <source>
        <dbReference type="SAM" id="MobiDB-lite"/>
    </source>
</evidence>
<feature type="signal peptide" evidence="3">
    <location>
        <begin position="1"/>
        <end position="20"/>
    </location>
</feature>
<dbReference type="SUPFAM" id="SSF50685">
    <property type="entry name" value="Barwin-like endoglucanases"/>
    <property type="match status" value="1"/>
</dbReference>
<gene>
    <name evidence="4" type="ORF">Clacol_006253</name>
</gene>
<evidence type="ECO:0000256" key="1">
    <source>
        <dbReference type="ARBA" id="ARBA00022729"/>
    </source>
</evidence>
<dbReference type="InterPro" id="IPR051477">
    <property type="entry name" value="Expansin_CellWall"/>
</dbReference>
<dbReference type="PANTHER" id="PTHR31836:SF28">
    <property type="entry name" value="SRCR DOMAIN-CONTAINING PROTEIN-RELATED"/>
    <property type="match status" value="1"/>
</dbReference>
<dbReference type="InterPro" id="IPR036908">
    <property type="entry name" value="RlpA-like_sf"/>
</dbReference>
<feature type="region of interest" description="Disordered" evidence="2">
    <location>
        <begin position="268"/>
        <end position="345"/>
    </location>
</feature>
<dbReference type="CDD" id="cd22191">
    <property type="entry name" value="DPBB_RlpA_EXP_N-like"/>
    <property type="match status" value="1"/>
</dbReference>
<feature type="compositionally biased region" description="Low complexity" evidence="2">
    <location>
        <begin position="288"/>
        <end position="313"/>
    </location>
</feature>
<dbReference type="PANTHER" id="PTHR31836">
    <property type="match status" value="1"/>
</dbReference>
<reference evidence="4" key="1">
    <citation type="submission" date="2021-10" db="EMBL/GenBank/DDBJ databases">
        <title>De novo Genome Assembly of Clathrus columnatus (Basidiomycota, Fungi) Using Illumina and Nanopore Sequence Data.</title>
        <authorList>
            <person name="Ogiso-Tanaka E."/>
            <person name="Itagaki H."/>
            <person name="Hosoya T."/>
            <person name="Hosaka K."/>
        </authorList>
    </citation>
    <scope>NUCLEOTIDE SEQUENCE</scope>
    <source>
        <strain evidence="4">MO-923</strain>
    </source>
</reference>
<sequence>MRLLKLIISCVFIFPHLAVADHDSNSVARRHSSLVHRKRLLSDPLTHQPEKRGLERLTWYNDGLGACGIVNTPEDFIVALNSDQFGGGYPGPHCFQTITIDCNGVQRQALITDECPGCPPGGLDLSTSLFQQFAPLLTLSPSLAMYDSEDPSYAVPPRSTDQGVIAAESNKLKTSHHWESFDEFSSDDDDEVLWTGNEFDSDEDFVLVPHMRANIKPSSTPRYDDAVREVIQGITQLSFSETNKVSASTKTDGRNIAVEAKNVKKIPVVKEEKSLHRSNSHSKRNGNAKAKSAAAPLATVSVQSQKQPQQSKVKGSRRKKGGKTILSPAVTYPTPTPSPKGDCTDRVPSKHAEFRFGSPPLIELDTEVGVNYEGAVSFITSFLNAPTVGIDSSRHTRLTFLQSLIIELGLMPTSSALPASLNAATRFLKTHAFLNIRDYLSVRHEGLERLQQIMFKDKRALAKDLRKNKGRRQVDRTWAKEHGLNVFLVSMA</sequence>
<protein>
    <submittedName>
        <fullName evidence="4">Uncharacterized protein</fullName>
    </submittedName>
</protein>
<dbReference type="Gene3D" id="2.40.40.10">
    <property type="entry name" value="RlpA-like domain"/>
    <property type="match status" value="1"/>
</dbReference>
<proteinExistence type="predicted"/>